<dbReference type="EMBL" id="BPLR01004534">
    <property type="protein sequence ID" value="GIX95561.1"/>
    <property type="molecule type" value="Genomic_DNA"/>
</dbReference>
<evidence type="ECO:0000313" key="1">
    <source>
        <dbReference type="EMBL" id="GIX95561.1"/>
    </source>
</evidence>
<organism evidence="1 2">
    <name type="scientific">Caerostris extrusa</name>
    <name type="common">Bark spider</name>
    <name type="synonym">Caerostris bankana</name>
    <dbReference type="NCBI Taxonomy" id="172846"/>
    <lineage>
        <taxon>Eukaryota</taxon>
        <taxon>Metazoa</taxon>
        <taxon>Ecdysozoa</taxon>
        <taxon>Arthropoda</taxon>
        <taxon>Chelicerata</taxon>
        <taxon>Arachnida</taxon>
        <taxon>Araneae</taxon>
        <taxon>Araneomorphae</taxon>
        <taxon>Entelegynae</taxon>
        <taxon>Araneoidea</taxon>
        <taxon>Araneidae</taxon>
        <taxon>Caerostris</taxon>
    </lineage>
</organism>
<gene>
    <name evidence="1" type="ORF">CEXT_255221</name>
</gene>
<dbReference type="Proteomes" id="UP001054945">
    <property type="component" value="Unassembled WGS sequence"/>
</dbReference>
<comment type="caution">
    <text evidence="1">The sequence shown here is derived from an EMBL/GenBank/DDBJ whole genome shotgun (WGS) entry which is preliminary data.</text>
</comment>
<name>A0AAV4PII9_CAEEX</name>
<keyword evidence="2" id="KW-1185">Reference proteome</keyword>
<reference evidence="1 2" key="1">
    <citation type="submission" date="2021-06" db="EMBL/GenBank/DDBJ databases">
        <title>Caerostris extrusa draft genome.</title>
        <authorList>
            <person name="Kono N."/>
            <person name="Arakawa K."/>
        </authorList>
    </citation>
    <scope>NUCLEOTIDE SEQUENCE [LARGE SCALE GENOMIC DNA]</scope>
</reference>
<protein>
    <submittedName>
        <fullName evidence="1">Uncharacterized protein</fullName>
    </submittedName>
</protein>
<sequence>MIIGKNTLGKKLLSVGHILWMNYVLESYWTNLKEEIMVLLEAYVTLNVKKNHGIFLESMPMQKISQTDSKESSIPENAKIKRSDNELWKLNEIAAEVESIEDLIRKNENLELCEPEPIAMSAFRTWILDKRHNKKNV</sequence>
<dbReference type="AlphaFoldDB" id="A0AAV4PII9"/>
<evidence type="ECO:0000313" key="2">
    <source>
        <dbReference type="Proteomes" id="UP001054945"/>
    </source>
</evidence>
<proteinExistence type="predicted"/>
<accession>A0AAV4PII9</accession>